<name>A0A090D126_9BACT</name>
<keyword evidence="1" id="KW-0812">Transmembrane</keyword>
<dbReference type="AlphaFoldDB" id="A0A090D126"/>
<evidence type="ECO:0000313" key="2">
    <source>
        <dbReference type="EMBL" id="CDR33293.1"/>
    </source>
</evidence>
<evidence type="ECO:0000313" key="3">
    <source>
        <dbReference type="Proteomes" id="UP000031552"/>
    </source>
</evidence>
<keyword evidence="1" id="KW-1133">Transmembrane helix</keyword>
<dbReference type="OrthoDB" id="8369778at2"/>
<dbReference type="RefSeq" id="WP_154017601.1">
    <property type="nucleotide sequence ID" value="NZ_CCEJ010000003.1"/>
</dbReference>
<dbReference type="Pfam" id="PF14325">
    <property type="entry name" value="DUF4383"/>
    <property type="match status" value="1"/>
</dbReference>
<organism evidence="2 3">
    <name type="scientific">Candidatus Criblamydia sequanensis CRIB-18</name>
    <dbReference type="NCBI Taxonomy" id="1437425"/>
    <lineage>
        <taxon>Bacteria</taxon>
        <taxon>Pseudomonadati</taxon>
        <taxon>Chlamydiota</taxon>
        <taxon>Chlamydiia</taxon>
        <taxon>Parachlamydiales</taxon>
        <taxon>Candidatus Criblamydiaceae</taxon>
        <taxon>Candidatus Criblamydia</taxon>
    </lineage>
</organism>
<protein>
    <submittedName>
        <fullName evidence="2">Membrane protein</fullName>
    </submittedName>
</protein>
<evidence type="ECO:0000256" key="1">
    <source>
        <dbReference type="SAM" id="Phobius"/>
    </source>
</evidence>
<sequence length="124" mass="13803">MSFTLRILSLVTAISFLFLALFSFVPYAVIDGRLFGWMAVNPPLNFFHLFTALAAAAASYSGDKVPFAFFRIFGFVYLFMGVLGLLHFGYPLLGFMANSFQGNFFHTLIGCLFILVSFLEPASK</sequence>
<dbReference type="EMBL" id="CCEJ010000003">
    <property type="protein sequence ID" value="CDR33293.1"/>
    <property type="molecule type" value="Genomic_DNA"/>
</dbReference>
<keyword evidence="1" id="KW-0472">Membrane</keyword>
<dbReference type="Proteomes" id="UP000031552">
    <property type="component" value="Unassembled WGS sequence"/>
</dbReference>
<gene>
    <name evidence="2" type="ORF">CSEC_0456</name>
</gene>
<keyword evidence="3" id="KW-1185">Reference proteome</keyword>
<reference evidence="2" key="1">
    <citation type="submission" date="2013-12" db="EMBL/GenBank/DDBJ databases">
        <authorList>
            <person name="Linke B."/>
        </authorList>
    </citation>
    <scope>NUCLEOTIDE SEQUENCE [LARGE SCALE GENOMIC DNA]</scope>
    <source>
        <strain evidence="2">CRIB-18</strain>
    </source>
</reference>
<feature type="transmembrane region" description="Helical" evidence="1">
    <location>
        <begin position="7"/>
        <end position="30"/>
    </location>
</feature>
<reference evidence="2" key="2">
    <citation type="submission" date="2014-09" db="EMBL/GenBank/DDBJ databases">
        <title>Criblamydia sequanensis harbors a mega-plasmid encoding arsenite resistance.</title>
        <authorList>
            <person name="Bertelli C."/>
            <person name="Goesmann A."/>
            <person name="Greub G."/>
        </authorList>
    </citation>
    <scope>NUCLEOTIDE SEQUENCE [LARGE SCALE GENOMIC DNA]</scope>
    <source>
        <strain evidence="2">CRIB-18</strain>
    </source>
</reference>
<comment type="caution">
    <text evidence="2">The sequence shown here is derived from an EMBL/GenBank/DDBJ whole genome shotgun (WGS) entry which is preliminary data.</text>
</comment>
<accession>A0A090D126</accession>
<feature type="transmembrane region" description="Helical" evidence="1">
    <location>
        <begin position="100"/>
        <end position="119"/>
    </location>
</feature>
<feature type="transmembrane region" description="Helical" evidence="1">
    <location>
        <begin position="42"/>
        <end position="61"/>
    </location>
</feature>
<feature type="transmembrane region" description="Helical" evidence="1">
    <location>
        <begin position="68"/>
        <end position="88"/>
    </location>
</feature>
<proteinExistence type="predicted"/>